<comment type="caution">
    <text evidence="1">The sequence shown here is derived from an EMBL/GenBank/DDBJ whole genome shotgun (WGS) entry which is preliminary data.</text>
</comment>
<dbReference type="KEGG" id="dpl:KGM_215151"/>
<dbReference type="InParanoid" id="A0A212FPH6"/>
<proteinExistence type="predicted"/>
<dbReference type="Proteomes" id="UP000007151">
    <property type="component" value="Unassembled WGS sequence"/>
</dbReference>
<evidence type="ECO:0000313" key="1">
    <source>
        <dbReference type="EMBL" id="OWR55648.1"/>
    </source>
</evidence>
<dbReference type="EMBL" id="AGBW02002249">
    <property type="protein sequence ID" value="OWR55648.1"/>
    <property type="molecule type" value="Genomic_DNA"/>
</dbReference>
<gene>
    <name evidence="1" type="ORF">KGM_215151</name>
</gene>
<dbReference type="AlphaFoldDB" id="A0A212FPH6"/>
<evidence type="ECO:0000313" key="2">
    <source>
        <dbReference type="Proteomes" id="UP000007151"/>
    </source>
</evidence>
<protein>
    <submittedName>
        <fullName evidence="1">Uncharacterized protein</fullName>
    </submittedName>
</protein>
<organism evidence="1 2">
    <name type="scientific">Danaus plexippus plexippus</name>
    <dbReference type="NCBI Taxonomy" id="278856"/>
    <lineage>
        <taxon>Eukaryota</taxon>
        <taxon>Metazoa</taxon>
        <taxon>Ecdysozoa</taxon>
        <taxon>Arthropoda</taxon>
        <taxon>Hexapoda</taxon>
        <taxon>Insecta</taxon>
        <taxon>Pterygota</taxon>
        <taxon>Neoptera</taxon>
        <taxon>Endopterygota</taxon>
        <taxon>Lepidoptera</taxon>
        <taxon>Glossata</taxon>
        <taxon>Ditrysia</taxon>
        <taxon>Papilionoidea</taxon>
        <taxon>Nymphalidae</taxon>
        <taxon>Danainae</taxon>
        <taxon>Danaini</taxon>
        <taxon>Danaina</taxon>
        <taxon>Danaus</taxon>
        <taxon>Danaus</taxon>
    </lineage>
</organism>
<reference evidence="1 2" key="1">
    <citation type="journal article" date="2011" name="Cell">
        <title>The monarch butterfly genome yields insights into long-distance migration.</title>
        <authorList>
            <person name="Zhan S."/>
            <person name="Merlin C."/>
            <person name="Boore J.L."/>
            <person name="Reppert S.M."/>
        </authorList>
    </citation>
    <scope>NUCLEOTIDE SEQUENCE [LARGE SCALE GENOMIC DNA]</scope>
    <source>
        <strain evidence="1">F-2</strain>
    </source>
</reference>
<name>A0A212FPH6_DANPL</name>
<keyword evidence="2" id="KW-1185">Reference proteome</keyword>
<accession>A0A212FPH6</accession>
<sequence length="23" mass="2616">MQWLSENLRDVGGTKIQTLVIIT</sequence>